<evidence type="ECO:0000313" key="1">
    <source>
        <dbReference type="EMBL" id="STQ79848.1"/>
    </source>
</evidence>
<accession>A0A377PGH6</accession>
<protein>
    <submittedName>
        <fullName evidence="1">N-acetylmuramic acid-6-phosphate etherase</fullName>
    </submittedName>
</protein>
<dbReference type="Gene3D" id="1.10.8.1080">
    <property type="match status" value="1"/>
</dbReference>
<name>A0A377PGH6_HAFAL</name>
<proteinExistence type="predicted"/>
<dbReference type="EMBL" id="UGHP01000001">
    <property type="protein sequence ID" value="STQ79848.1"/>
    <property type="molecule type" value="Genomic_DNA"/>
</dbReference>
<evidence type="ECO:0000313" key="2">
    <source>
        <dbReference type="Proteomes" id="UP000254821"/>
    </source>
</evidence>
<reference evidence="1 2" key="1">
    <citation type="submission" date="2018-06" db="EMBL/GenBank/DDBJ databases">
        <authorList>
            <consortium name="Pathogen Informatics"/>
            <person name="Doyle S."/>
        </authorList>
    </citation>
    <scope>NUCLEOTIDE SEQUENCE [LARGE SCALE GENOMIC DNA]</scope>
    <source>
        <strain evidence="1 2">NCTC8105</strain>
    </source>
</reference>
<dbReference type="AlphaFoldDB" id="A0A377PGH6"/>
<organism evidence="1 2">
    <name type="scientific">Hafnia alvei</name>
    <dbReference type="NCBI Taxonomy" id="569"/>
    <lineage>
        <taxon>Bacteria</taxon>
        <taxon>Pseudomonadati</taxon>
        <taxon>Pseudomonadota</taxon>
        <taxon>Gammaproteobacteria</taxon>
        <taxon>Enterobacterales</taxon>
        <taxon>Hafniaceae</taxon>
        <taxon>Hafnia</taxon>
    </lineage>
</organism>
<gene>
    <name evidence="1" type="ORF">NCTC8105_01946</name>
</gene>
<sequence length="53" mass="5762">MRVDLEAKSIKWAERQIVMETGGCTRSVAKAALESCNHHCKTAVLTVMTGLDA</sequence>
<dbReference type="Proteomes" id="UP000254821">
    <property type="component" value="Unassembled WGS sequence"/>
</dbReference>